<keyword evidence="2" id="KW-1185">Reference proteome</keyword>
<dbReference type="RefSeq" id="WP_063107760.1">
    <property type="nucleotide sequence ID" value="NZ_LVJS01000043.1"/>
</dbReference>
<organism evidence="1 2">
    <name type="scientific">Rhodanobacter thiooxydans</name>
    <dbReference type="NCBI Taxonomy" id="416169"/>
    <lineage>
        <taxon>Bacteria</taxon>
        <taxon>Pseudomonadati</taxon>
        <taxon>Pseudomonadota</taxon>
        <taxon>Gammaproteobacteria</taxon>
        <taxon>Lysobacterales</taxon>
        <taxon>Rhodanobacteraceae</taxon>
        <taxon>Rhodanobacter</taxon>
    </lineage>
</organism>
<protein>
    <submittedName>
        <fullName evidence="1">Uncharacterized protein</fullName>
    </submittedName>
</protein>
<reference evidence="1 2" key="1">
    <citation type="journal article" date="2016" name="MBio">
        <title>Lateral Gene Transfer in a Heavy Metal-Contaminated-Groundwater Microbial Community.</title>
        <authorList>
            <person name="Hemme C.L."/>
            <person name="Green S.J."/>
            <person name="Rishishwar L."/>
            <person name="Prakash O."/>
            <person name="Pettenato A."/>
            <person name="Chakraborty R."/>
            <person name="Deutschbauer A.M."/>
            <person name="Van Nostrand J.D."/>
            <person name="Wu L."/>
            <person name="He Z."/>
            <person name="Jordan I.K."/>
            <person name="Hazen T.C."/>
            <person name="Arkin A.P."/>
            <person name="Kostka J.E."/>
            <person name="Zhou J."/>
        </authorList>
    </citation>
    <scope>NUCLEOTIDE SEQUENCE [LARGE SCALE GENOMIC DNA]</scope>
    <source>
        <strain evidence="1 2">FW104-T7</strain>
    </source>
</reference>
<evidence type="ECO:0000313" key="1">
    <source>
        <dbReference type="EMBL" id="KZC23538.1"/>
    </source>
</evidence>
<comment type="caution">
    <text evidence="1">The sequence shown here is derived from an EMBL/GenBank/DDBJ whole genome shotgun (WGS) entry which is preliminary data.</text>
</comment>
<gene>
    <name evidence="1" type="ORF">RHOFW104T7_13125</name>
</gene>
<dbReference type="EMBL" id="LVJS01000043">
    <property type="protein sequence ID" value="KZC23538.1"/>
    <property type="molecule type" value="Genomic_DNA"/>
</dbReference>
<name>A0A154QHR5_9GAMM</name>
<accession>A0A154QHR5</accession>
<dbReference type="STRING" id="416169.RHOFW104T7_13125"/>
<dbReference type="AlphaFoldDB" id="A0A154QHR5"/>
<proteinExistence type="predicted"/>
<evidence type="ECO:0000313" key="2">
    <source>
        <dbReference type="Proteomes" id="UP000076131"/>
    </source>
</evidence>
<dbReference type="Proteomes" id="UP000076131">
    <property type="component" value="Unassembled WGS sequence"/>
</dbReference>
<sequence length="492" mass="51359">MSNDITTETLGMLKGVYQGGPLAKAGNTVTVASGLVNYDLQAPAKNLYPFITILSKRVPRVKGNGGPATNWKVVSGIIGSGFDAMGWVPEGQRSAAMSLTTNNKAASYVTLGEEAALTFEAQSASEGFEDERSRTSVRLLQKVMRKEEMAILGGNASIALGVSATPTASAAGTGATLPMATYSVICVQLTFEGIKNSSVSAAGVATSKVITGQDGQTYTVNGGSGNKSAAASQAITLGQTLTVSVVPTQGALGFAWYVGVAGSEKLQSITTVPTTTFSAPLSSTNQAATSVTADCSANPNLAFDGLLTTAMNPANNAYVKALGGAFLTSSSRGSVNEIDVMLKAMWDQYQLSPTVIYVNSQEQQNITNKVLVASSGTLLRQNIALGEPGAVVAGNVVSHYYNPWALNGGVMIPILLHPDVPAGCLIAWADNLPAQYQSNEVPNVAEMKCRRDWYEIEWPLVTRSYQHGIYAEEVLAVYAPFAMAIISGIGNG</sequence>